<gene>
    <name evidence="1" type="ORF">WJ0W_000838</name>
</gene>
<evidence type="ECO:0000313" key="2">
    <source>
        <dbReference type="Proteomes" id="UP001154322"/>
    </source>
</evidence>
<evidence type="ECO:0000313" key="1">
    <source>
        <dbReference type="EMBL" id="CAH8243599.1"/>
    </source>
</evidence>
<keyword evidence="2" id="KW-1185">Reference proteome</keyword>
<sequence length="62" mass="6957">MDVHKIQHEGNIVQTNRVGGAIVNIRDDCFAQNEQEKEHVLAEYHAVGWAIARRIFAEGGTI</sequence>
<reference evidence="1" key="1">
    <citation type="submission" date="2022-06" db="EMBL/GenBank/DDBJ databases">
        <authorList>
            <person name="Dietemann V."/>
            <person name="Ory F."/>
            <person name="Dainat B."/>
            <person name="Oberhansli S."/>
        </authorList>
    </citation>
    <scope>NUCLEOTIDE SEQUENCE</scope>
    <source>
        <strain evidence="1">Ena-SAMPLE-TAB-26-04-2022-14:26:32:270-5432</strain>
    </source>
</reference>
<dbReference type="EMBL" id="CALYLO010000001">
    <property type="protein sequence ID" value="CAH8243599.1"/>
    <property type="molecule type" value="Genomic_DNA"/>
</dbReference>
<protein>
    <submittedName>
        <fullName evidence="1">Uncharacterized protein</fullName>
    </submittedName>
</protein>
<accession>A0ABM9FWP4</accession>
<comment type="caution">
    <text evidence="1">The sequence shown here is derived from an EMBL/GenBank/DDBJ whole genome shotgun (WGS) entry which is preliminary data.</text>
</comment>
<name>A0ABM9FWP4_9BACL</name>
<proteinExistence type="predicted"/>
<dbReference type="RefSeq" id="WP_213431534.1">
    <property type="nucleotide sequence ID" value="NZ_AP031286.1"/>
</dbReference>
<organism evidence="1 2">
    <name type="scientific">Paenibacillus melissococcoides</name>
    <dbReference type="NCBI Taxonomy" id="2912268"/>
    <lineage>
        <taxon>Bacteria</taxon>
        <taxon>Bacillati</taxon>
        <taxon>Bacillota</taxon>
        <taxon>Bacilli</taxon>
        <taxon>Bacillales</taxon>
        <taxon>Paenibacillaceae</taxon>
        <taxon>Paenibacillus</taxon>
    </lineage>
</organism>
<dbReference type="Proteomes" id="UP001154322">
    <property type="component" value="Unassembled WGS sequence"/>
</dbReference>